<evidence type="ECO:0000256" key="2">
    <source>
        <dbReference type="ARBA" id="ARBA00022679"/>
    </source>
</evidence>
<keyword evidence="5" id="KW-1185">Reference proteome</keyword>
<dbReference type="Proteomes" id="UP000325081">
    <property type="component" value="Unassembled WGS sequence"/>
</dbReference>
<protein>
    <submittedName>
        <fullName evidence="4">HXXXD-type acyl-transferase family protein</fullName>
    </submittedName>
</protein>
<evidence type="ECO:0000313" key="5">
    <source>
        <dbReference type="Proteomes" id="UP000325081"/>
    </source>
</evidence>
<gene>
    <name evidence="4" type="ORF">STAS_19793</name>
</gene>
<sequence>MKVKITSSRIVKPSYDSKPPLTSAHVPLSIFDKVTYDQHVAVIYAYRPPTPPNSIIEHGLKRALAVYREWAGRLGKDTNGEPVILLNDDGVRFVEASVDRALDETLTRWPTTSLLSLHPALEGIAELVQVQVTRFSCGSMVVGFTAHHLVADGHATSNFLVAWGRACRGLGVTPAPFHGRSTTFSPRNPPEISYEHRGVEYVARNFKKAYPLIDNSTVDDIVAHRVCYSVEFLSELKARASAANGMGKKRFSTFESLVAHLWRAITRARGLCGAETTQVRVSVDGRARLNPRVPDEYFGNLVLWGFARAKVEDLLREPLSYAARVLHEAVGRVNDRYFKSFIDFANHNVRKEDLVPNAESDTNESILWPNLEVDSWLGFPFYDLDFGCGGPFVFMPSFSPTEGMIFLLPSFIGDGSIDVFVTLFRENLETFKKICYSIE</sequence>
<organism evidence="4 5">
    <name type="scientific">Striga asiatica</name>
    <name type="common">Asiatic witchweed</name>
    <name type="synonym">Buchnera asiatica</name>
    <dbReference type="NCBI Taxonomy" id="4170"/>
    <lineage>
        <taxon>Eukaryota</taxon>
        <taxon>Viridiplantae</taxon>
        <taxon>Streptophyta</taxon>
        <taxon>Embryophyta</taxon>
        <taxon>Tracheophyta</taxon>
        <taxon>Spermatophyta</taxon>
        <taxon>Magnoliopsida</taxon>
        <taxon>eudicotyledons</taxon>
        <taxon>Gunneridae</taxon>
        <taxon>Pentapetalae</taxon>
        <taxon>asterids</taxon>
        <taxon>lamiids</taxon>
        <taxon>Lamiales</taxon>
        <taxon>Orobanchaceae</taxon>
        <taxon>Buchnereae</taxon>
        <taxon>Striga</taxon>
    </lineage>
</organism>
<dbReference type="Gene3D" id="3.30.559.10">
    <property type="entry name" value="Chloramphenicol acetyltransferase-like domain"/>
    <property type="match status" value="2"/>
</dbReference>
<dbReference type="EMBL" id="BKCP01006515">
    <property type="protein sequence ID" value="GER42969.1"/>
    <property type="molecule type" value="Genomic_DNA"/>
</dbReference>
<dbReference type="FunFam" id="3.30.559.10:FF:000008">
    <property type="entry name" value="Tryptamine hydroxycinnamoyl transferase"/>
    <property type="match status" value="1"/>
</dbReference>
<keyword evidence="3" id="KW-0012">Acyltransferase</keyword>
<comment type="caution">
    <text evidence="4">The sequence shown here is derived from an EMBL/GenBank/DDBJ whole genome shotgun (WGS) entry which is preliminary data.</text>
</comment>
<reference evidence="5" key="1">
    <citation type="journal article" date="2019" name="Curr. Biol.">
        <title>Genome Sequence of Striga asiatica Provides Insight into the Evolution of Plant Parasitism.</title>
        <authorList>
            <person name="Yoshida S."/>
            <person name="Kim S."/>
            <person name="Wafula E.K."/>
            <person name="Tanskanen J."/>
            <person name="Kim Y.M."/>
            <person name="Honaas L."/>
            <person name="Yang Z."/>
            <person name="Spallek T."/>
            <person name="Conn C.E."/>
            <person name="Ichihashi Y."/>
            <person name="Cheong K."/>
            <person name="Cui S."/>
            <person name="Der J.P."/>
            <person name="Gundlach H."/>
            <person name="Jiao Y."/>
            <person name="Hori C."/>
            <person name="Ishida J.K."/>
            <person name="Kasahara H."/>
            <person name="Kiba T."/>
            <person name="Kim M.S."/>
            <person name="Koo N."/>
            <person name="Laohavisit A."/>
            <person name="Lee Y.H."/>
            <person name="Lumba S."/>
            <person name="McCourt P."/>
            <person name="Mortimer J.C."/>
            <person name="Mutuku J.M."/>
            <person name="Nomura T."/>
            <person name="Sasaki-Sekimoto Y."/>
            <person name="Seto Y."/>
            <person name="Wang Y."/>
            <person name="Wakatake T."/>
            <person name="Sakakibara H."/>
            <person name="Demura T."/>
            <person name="Yamaguchi S."/>
            <person name="Yoneyama K."/>
            <person name="Manabe R.I."/>
            <person name="Nelson D.C."/>
            <person name="Schulman A.H."/>
            <person name="Timko M.P."/>
            <person name="dePamphilis C.W."/>
            <person name="Choi D."/>
            <person name="Shirasu K."/>
        </authorList>
    </citation>
    <scope>NUCLEOTIDE SEQUENCE [LARGE SCALE GENOMIC DNA]</scope>
    <source>
        <strain evidence="5">cv. UVA1</strain>
    </source>
</reference>
<evidence type="ECO:0000313" key="4">
    <source>
        <dbReference type="EMBL" id="GER42969.1"/>
    </source>
</evidence>
<evidence type="ECO:0000256" key="3">
    <source>
        <dbReference type="ARBA" id="ARBA00023315"/>
    </source>
</evidence>
<dbReference type="OrthoDB" id="671439at2759"/>
<dbReference type="InterPro" id="IPR023213">
    <property type="entry name" value="CAT-like_dom_sf"/>
</dbReference>
<dbReference type="PANTHER" id="PTHR31642:SF13">
    <property type="entry name" value="AGMATINE HYDROXYCINNAMOYLTRANSFERASE 1"/>
    <property type="match status" value="1"/>
</dbReference>
<dbReference type="PANTHER" id="PTHR31642">
    <property type="entry name" value="TRICHOTHECENE 3-O-ACETYLTRANSFERASE"/>
    <property type="match status" value="1"/>
</dbReference>
<dbReference type="Pfam" id="PF02458">
    <property type="entry name" value="Transferase"/>
    <property type="match status" value="1"/>
</dbReference>
<dbReference type="InterPro" id="IPR050317">
    <property type="entry name" value="Plant_Fungal_Acyltransferase"/>
</dbReference>
<dbReference type="GO" id="GO:0016747">
    <property type="term" value="F:acyltransferase activity, transferring groups other than amino-acyl groups"/>
    <property type="evidence" value="ECO:0007669"/>
    <property type="project" value="TreeGrafter"/>
</dbReference>
<keyword evidence="2 4" id="KW-0808">Transferase</keyword>
<evidence type="ECO:0000256" key="1">
    <source>
        <dbReference type="ARBA" id="ARBA00009861"/>
    </source>
</evidence>
<accession>A0A5A7QCL0</accession>
<dbReference type="AlphaFoldDB" id="A0A5A7QCL0"/>
<comment type="similarity">
    <text evidence="1">Belongs to the plant acyltransferase family.</text>
</comment>
<name>A0A5A7QCL0_STRAF</name>
<proteinExistence type="inferred from homology"/>